<organism evidence="9">
    <name type="scientific">Rhodosorus marinus</name>
    <dbReference type="NCBI Taxonomy" id="101924"/>
    <lineage>
        <taxon>Eukaryota</taxon>
        <taxon>Rhodophyta</taxon>
        <taxon>Stylonematophyceae</taxon>
        <taxon>Stylonematales</taxon>
        <taxon>Stylonemataceae</taxon>
        <taxon>Rhodosorus</taxon>
    </lineage>
</organism>
<evidence type="ECO:0000313" key="8">
    <source>
        <dbReference type="EMBL" id="CAE0062088.1"/>
    </source>
</evidence>
<dbReference type="EMBL" id="HBHW01039256">
    <property type="protein sequence ID" value="CAE0062093.1"/>
    <property type="molecule type" value="Transcribed_RNA"/>
</dbReference>
<feature type="transmembrane region" description="Helical" evidence="5">
    <location>
        <begin position="327"/>
        <end position="344"/>
    </location>
</feature>
<dbReference type="InterPro" id="IPR008521">
    <property type="entry name" value="Mg_trans_NIPA"/>
</dbReference>
<dbReference type="GO" id="GO:0015095">
    <property type="term" value="F:magnesium ion transmembrane transporter activity"/>
    <property type="evidence" value="ECO:0007669"/>
    <property type="project" value="InterPro"/>
</dbReference>
<feature type="chain" id="PRO_5036212093" description="EamA domain-containing protein" evidence="6">
    <location>
        <begin position="24"/>
        <end position="419"/>
    </location>
</feature>
<accession>A0A7S3EN25</accession>
<evidence type="ECO:0000256" key="6">
    <source>
        <dbReference type="SAM" id="SignalP"/>
    </source>
</evidence>
<comment type="subcellular location">
    <subcellularLocation>
        <location evidence="1">Membrane</location>
        <topology evidence="1">Multi-pass membrane protein</topology>
    </subcellularLocation>
</comment>
<reference evidence="9" key="1">
    <citation type="submission" date="2021-01" db="EMBL/GenBank/DDBJ databases">
        <authorList>
            <person name="Corre E."/>
            <person name="Pelletier E."/>
            <person name="Niang G."/>
            <person name="Scheremetjew M."/>
            <person name="Finn R."/>
            <person name="Kale V."/>
            <person name="Holt S."/>
            <person name="Cochrane G."/>
            <person name="Meng A."/>
            <person name="Brown T."/>
            <person name="Cohen L."/>
        </authorList>
    </citation>
    <scope>NUCLEOTIDE SEQUENCE</scope>
    <source>
        <strain evidence="9">CCMP 769</strain>
    </source>
</reference>
<feature type="signal peptide" evidence="6">
    <location>
        <begin position="1"/>
        <end position="23"/>
    </location>
</feature>
<gene>
    <name evidence="7" type="ORF">RMAR00112_LOCUS30155</name>
    <name evidence="8" type="ORF">RMAR00112_LOCUS30157</name>
    <name evidence="9" type="ORF">RMAR00112_LOCUS30162</name>
    <name evidence="10" type="ORF">RMAR00112_LOCUS30163</name>
</gene>
<feature type="transmembrane region" description="Helical" evidence="5">
    <location>
        <begin position="97"/>
        <end position="118"/>
    </location>
</feature>
<feature type="transmembrane region" description="Helical" evidence="5">
    <location>
        <begin position="152"/>
        <end position="172"/>
    </location>
</feature>
<evidence type="ECO:0000256" key="3">
    <source>
        <dbReference type="ARBA" id="ARBA00022989"/>
    </source>
</evidence>
<evidence type="ECO:0000313" key="7">
    <source>
        <dbReference type="EMBL" id="CAE0062086.1"/>
    </source>
</evidence>
<keyword evidence="4 5" id="KW-0472">Membrane</keyword>
<feature type="transmembrane region" description="Helical" evidence="5">
    <location>
        <begin position="356"/>
        <end position="377"/>
    </location>
</feature>
<dbReference type="EMBL" id="HBHW01039257">
    <property type="protein sequence ID" value="CAE0062094.1"/>
    <property type="molecule type" value="Transcribed_RNA"/>
</dbReference>
<feature type="transmembrane region" description="Helical" evidence="5">
    <location>
        <begin position="286"/>
        <end position="307"/>
    </location>
</feature>
<evidence type="ECO:0000256" key="4">
    <source>
        <dbReference type="ARBA" id="ARBA00023136"/>
    </source>
</evidence>
<feature type="transmembrane region" description="Helical" evidence="5">
    <location>
        <begin position="178"/>
        <end position="197"/>
    </location>
</feature>
<dbReference type="EMBL" id="HBHW01039249">
    <property type="protein sequence ID" value="CAE0062086.1"/>
    <property type="molecule type" value="Transcribed_RNA"/>
</dbReference>
<evidence type="ECO:0000313" key="10">
    <source>
        <dbReference type="EMBL" id="CAE0062094.1"/>
    </source>
</evidence>
<dbReference type="AlphaFoldDB" id="A0A7S3EN25"/>
<evidence type="ECO:0000256" key="2">
    <source>
        <dbReference type="ARBA" id="ARBA00022692"/>
    </source>
</evidence>
<feature type="transmembrane region" description="Helical" evidence="5">
    <location>
        <begin position="248"/>
        <end position="266"/>
    </location>
</feature>
<proteinExistence type="predicted"/>
<evidence type="ECO:0008006" key="11">
    <source>
        <dbReference type="Google" id="ProtNLM"/>
    </source>
</evidence>
<dbReference type="EMBL" id="HBHW01039251">
    <property type="protein sequence ID" value="CAE0062088.1"/>
    <property type="molecule type" value="Transcribed_RNA"/>
</dbReference>
<evidence type="ECO:0000313" key="9">
    <source>
        <dbReference type="EMBL" id="CAE0062093.1"/>
    </source>
</evidence>
<keyword evidence="6" id="KW-0732">Signal</keyword>
<keyword evidence="3 5" id="KW-1133">Transmembrane helix</keyword>
<dbReference type="PANTHER" id="PTHR12570">
    <property type="match status" value="1"/>
</dbReference>
<evidence type="ECO:0000256" key="5">
    <source>
        <dbReference type="SAM" id="Phobius"/>
    </source>
</evidence>
<name>A0A7S3EN25_9RHOD</name>
<keyword evidence="2 5" id="KW-0812">Transmembrane</keyword>
<sequence length="419" mass="45413">MCRGIVVLLVLTVTVCSMECVSAAVLPAAPPPYVAEKVFAVVEAIDYGSGEEAQGLGGFQRNVSRGSEEYESSISTLPRAEKDLSISVLGALQVPSWSIGLLLGLFGYSLAGLGMNLIRLSHLVGGSRNAAALEKLKETRFNKKTTKNRSSALWSIGYGVNAMGGSINSLGLRFTAQSLMAPLSSVALVSNAVFATCLNGETLRIRRDLGSIFLIFVGNCVTVSTGNHEGFQKLAIEEVFQLWTRKPFVLYLILTTAMVVALAYLYQKTKRTMETEGGRERAPAGVLVRLGLCHASGAVMLGVNSVLMAKSLMLVLSGGFSNFLRPSFMLLAFLWSIVSGFWLYTLNKLLREYDALFIVPVIEVTWSLMSMISGGIFFDEYSSMHGSRLVIFFIGVSFNITGIWLIGHGRESKGEKSHV</sequence>
<feature type="transmembrane region" description="Helical" evidence="5">
    <location>
        <begin position="209"/>
        <end position="228"/>
    </location>
</feature>
<evidence type="ECO:0000256" key="1">
    <source>
        <dbReference type="ARBA" id="ARBA00004141"/>
    </source>
</evidence>
<dbReference type="GO" id="GO:0016020">
    <property type="term" value="C:membrane"/>
    <property type="evidence" value="ECO:0007669"/>
    <property type="project" value="UniProtKB-SubCell"/>
</dbReference>
<protein>
    <recommendedName>
        <fullName evidence="11">EamA domain-containing protein</fullName>
    </recommendedName>
</protein>
<dbReference type="Pfam" id="PF05653">
    <property type="entry name" value="Mg_trans_NIPA"/>
    <property type="match status" value="1"/>
</dbReference>
<feature type="transmembrane region" description="Helical" evidence="5">
    <location>
        <begin position="389"/>
        <end position="407"/>
    </location>
</feature>